<evidence type="ECO:0000259" key="8">
    <source>
        <dbReference type="Pfam" id="PF00482"/>
    </source>
</evidence>
<dbReference type="InterPro" id="IPR042094">
    <property type="entry name" value="T2SS_GspF_sf"/>
</dbReference>
<evidence type="ECO:0000313" key="9">
    <source>
        <dbReference type="EMBL" id="GAA4448621.1"/>
    </source>
</evidence>
<dbReference type="Gene3D" id="1.20.81.30">
    <property type="entry name" value="Type II secretion system (T2SS), domain F"/>
    <property type="match status" value="1"/>
</dbReference>
<name>A0ABP8MGX1_9BACT</name>
<evidence type="ECO:0000256" key="7">
    <source>
        <dbReference type="SAM" id="Phobius"/>
    </source>
</evidence>
<evidence type="ECO:0000256" key="3">
    <source>
        <dbReference type="ARBA" id="ARBA00022475"/>
    </source>
</evidence>
<proteinExistence type="inferred from homology"/>
<keyword evidence="6 7" id="KW-0472">Membrane</keyword>
<comment type="caution">
    <text evidence="9">The sequence shown here is derived from an EMBL/GenBank/DDBJ whole genome shotgun (WGS) entry which is preliminary data.</text>
</comment>
<reference evidence="10" key="1">
    <citation type="journal article" date="2019" name="Int. J. Syst. Evol. Microbiol.">
        <title>The Global Catalogue of Microorganisms (GCM) 10K type strain sequencing project: providing services to taxonomists for standard genome sequencing and annotation.</title>
        <authorList>
            <consortium name="The Broad Institute Genomics Platform"/>
            <consortium name="The Broad Institute Genome Sequencing Center for Infectious Disease"/>
            <person name="Wu L."/>
            <person name="Ma J."/>
        </authorList>
    </citation>
    <scope>NUCLEOTIDE SEQUENCE [LARGE SCALE GENOMIC DNA]</scope>
    <source>
        <strain evidence="10">JCM 17759</strain>
    </source>
</reference>
<evidence type="ECO:0000313" key="10">
    <source>
        <dbReference type="Proteomes" id="UP001500840"/>
    </source>
</evidence>
<evidence type="ECO:0000256" key="2">
    <source>
        <dbReference type="ARBA" id="ARBA00005745"/>
    </source>
</evidence>
<dbReference type="EMBL" id="BAABGA010000017">
    <property type="protein sequence ID" value="GAA4448621.1"/>
    <property type="molecule type" value="Genomic_DNA"/>
</dbReference>
<keyword evidence="3" id="KW-1003">Cell membrane</keyword>
<evidence type="ECO:0000256" key="1">
    <source>
        <dbReference type="ARBA" id="ARBA00004651"/>
    </source>
</evidence>
<dbReference type="InterPro" id="IPR003004">
    <property type="entry name" value="GspF/PilC"/>
</dbReference>
<feature type="transmembrane region" description="Helical" evidence="7">
    <location>
        <begin position="348"/>
        <end position="374"/>
    </location>
</feature>
<comment type="similarity">
    <text evidence="2">Belongs to the GSP F family.</text>
</comment>
<evidence type="ECO:0000256" key="5">
    <source>
        <dbReference type="ARBA" id="ARBA00022989"/>
    </source>
</evidence>
<gene>
    <name evidence="9" type="ORF">GCM10023156_11990</name>
</gene>
<dbReference type="Proteomes" id="UP001500840">
    <property type="component" value="Unassembled WGS sequence"/>
</dbReference>
<keyword evidence="5 7" id="KW-1133">Transmembrane helix</keyword>
<organism evidence="9 10">
    <name type="scientific">Novipirellula rosea</name>
    <dbReference type="NCBI Taxonomy" id="1031540"/>
    <lineage>
        <taxon>Bacteria</taxon>
        <taxon>Pseudomonadati</taxon>
        <taxon>Planctomycetota</taxon>
        <taxon>Planctomycetia</taxon>
        <taxon>Pirellulales</taxon>
        <taxon>Pirellulaceae</taxon>
        <taxon>Novipirellula</taxon>
    </lineage>
</organism>
<keyword evidence="10" id="KW-1185">Reference proteome</keyword>
<dbReference type="Pfam" id="PF00482">
    <property type="entry name" value="T2SSF"/>
    <property type="match status" value="1"/>
</dbReference>
<feature type="transmembrane region" description="Helical" evidence="7">
    <location>
        <begin position="12"/>
        <end position="41"/>
    </location>
</feature>
<feature type="transmembrane region" description="Helical" evidence="7">
    <location>
        <begin position="202"/>
        <end position="227"/>
    </location>
</feature>
<comment type="subcellular location">
    <subcellularLocation>
        <location evidence="1">Cell membrane</location>
        <topology evidence="1">Multi-pass membrane protein</topology>
    </subcellularLocation>
</comment>
<evidence type="ECO:0000256" key="6">
    <source>
        <dbReference type="ARBA" id="ARBA00023136"/>
    </source>
</evidence>
<dbReference type="PANTHER" id="PTHR30012:SF0">
    <property type="entry name" value="TYPE II SECRETION SYSTEM PROTEIN F-RELATED"/>
    <property type="match status" value="1"/>
</dbReference>
<sequence>MNPYLATGLRIFGYFVFFVLLLLVLPTPVSVLFATLVIVGFEDFRRRRWQHATRTFNEMIGSIQRHDGHIENVVAAFSRSGPLRIQCRQYLYRLRAGEDPVHAAEASGVPLFFSTAIALRTIRKPDSKVKRTTRDSHDRWVQHCDELSDIDSGEIPAYGQFIYLITVGLMVYLCLTFLALFITPTLEKMLEEFSFSSRGSRVLLTNFASGWVLVGLVILCGMIVPALSRGRIFGLRLPQWVPMLPHRANRKAEVLNGFADAIDAGMPLDQAIRIGHSISRWASQRNEMHQAFMRLEFGHSIAAVMQQAKWLTATEAKWIEGASPERMSELLRSIADQSVRNANANSRWLLGIFFPVVIVILGLLVLAYAAGLFASLSEIINGLS</sequence>
<accession>A0ABP8MGX1</accession>
<protein>
    <recommendedName>
        <fullName evidence="8">Type II secretion system protein GspF domain-containing protein</fullName>
    </recommendedName>
</protein>
<dbReference type="PANTHER" id="PTHR30012">
    <property type="entry name" value="GENERAL SECRETION PATHWAY PROTEIN"/>
    <property type="match status" value="1"/>
</dbReference>
<feature type="transmembrane region" description="Helical" evidence="7">
    <location>
        <begin position="161"/>
        <end position="182"/>
    </location>
</feature>
<dbReference type="RefSeq" id="WP_345320352.1">
    <property type="nucleotide sequence ID" value="NZ_BAABGA010000017.1"/>
</dbReference>
<feature type="domain" description="Type II secretion system protein GspF" evidence="8">
    <location>
        <begin position="258"/>
        <end position="368"/>
    </location>
</feature>
<keyword evidence="4 7" id="KW-0812">Transmembrane</keyword>
<dbReference type="InterPro" id="IPR018076">
    <property type="entry name" value="T2SS_GspF_dom"/>
</dbReference>
<evidence type="ECO:0000256" key="4">
    <source>
        <dbReference type="ARBA" id="ARBA00022692"/>
    </source>
</evidence>